<dbReference type="EC" id="2.6.1.16" evidence="2 8"/>
<dbReference type="RefSeq" id="WP_219965894.1">
    <property type="nucleotide sequence ID" value="NZ_JAGFNZ010000004.1"/>
</dbReference>
<dbReference type="Gene3D" id="3.40.50.10490">
    <property type="entry name" value="Glucose-6-phosphate isomerase like protein, domain 1"/>
    <property type="match status" value="2"/>
</dbReference>
<dbReference type="SUPFAM" id="SSF56235">
    <property type="entry name" value="N-terminal nucleophile aminohydrolases (Ntn hydrolases)"/>
    <property type="match status" value="1"/>
</dbReference>
<evidence type="ECO:0000256" key="7">
    <source>
        <dbReference type="ARBA" id="ARBA00022962"/>
    </source>
</evidence>
<dbReference type="InterPro" id="IPR005855">
    <property type="entry name" value="GFAT"/>
</dbReference>
<dbReference type="CDD" id="cd05009">
    <property type="entry name" value="SIS_GlmS_GlmD_2"/>
    <property type="match status" value="1"/>
</dbReference>
<dbReference type="PANTHER" id="PTHR10937:SF0">
    <property type="entry name" value="GLUTAMINE--FRUCTOSE-6-PHOSPHATE TRANSAMINASE (ISOMERIZING)"/>
    <property type="match status" value="1"/>
</dbReference>
<evidence type="ECO:0000256" key="2">
    <source>
        <dbReference type="ARBA" id="ARBA00012916"/>
    </source>
</evidence>
<evidence type="ECO:0000313" key="11">
    <source>
        <dbReference type="EMBL" id="MBW7573504.1"/>
    </source>
</evidence>
<dbReference type="CDD" id="cd00714">
    <property type="entry name" value="GFAT"/>
    <property type="match status" value="1"/>
</dbReference>
<dbReference type="InterPro" id="IPR035466">
    <property type="entry name" value="GlmS/AgaS_SIS"/>
</dbReference>
<evidence type="ECO:0000256" key="8">
    <source>
        <dbReference type="HAMAP-Rule" id="MF_00164"/>
    </source>
</evidence>
<evidence type="ECO:0000256" key="5">
    <source>
        <dbReference type="ARBA" id="ARBA00022679"/>
    </source>
</evidence>
<dbReference type="SUPFAM" id="SSF53697">
    <property type="entry name" value="SIS domain"/>
    <property type="match status" value="1"/>
</dbReference>
<accession>A0ABS7DQD7</accession>
<evidence type="ECO:0000259" key="10">
    <source>
        <dbReference type="PROSITE" id="PS51464"/>
    </source>
</evidence>
<feature type="initiator methionine" description="Removed" evidence="8">
    <location>
        <position position="1"/>
    </location>
</feature>
<keyword evidence="5 8" id="KW-0808">Transferase</keyword>
<dbReference type="GO" id="GO:0004360">
    <property type="term" value="F:glutamine-fructose-6-phosphate transaminase (isomerizing) activity"/>
    <property type="evidence" value="ECO:0007669"/>
    <property type="project" value="UniProtKB-EC"/>
</dbReference>
<comment type="catalytic activity">
    <reaction evidence="1 8">
        <text>D-fructose 6-phosphate + L-glutamine = D-glucosamine 6-phosphate + L-glutamate</text>
        <dbReference type="Rhea" id="RHEA:13237"/>
        <dbReference type="ChEBI" id="CHEBI:29985"/>
        <dbReference type="ChEBI" id="CHEBI:58359"/>
        <dbReference type="ChEBI" id="CHEBI:58725"/>
        <dbReference type="ChEBI" id="CHEBI:61527"/>
        <dbReference type="EC" id="2.6.1.16"/>
    </reaction>
</comment>
<comment type="subunit">
    <text evidence="8">Homodimer.</text>
</comment>
<evidence type="ECO:0000256" key="4">
    <source>
        <dbReference type="ARBA" id="ARBA00022576"/>
    </source>
</evidence>
<dbReference type="NCBIfam" id="TIGR01135">
    <property type="entry name" value="glmS"/>
    <property type="match status" value="1"/>
</dbReference>
<dbReference type="Pfam" id="PF01380">
    <property type="entry name" value="SIS"/>
    <property type="match status" value="2"/>
</dbReference>
<feature type="domain" description="SIS" evidence="10">
    <location>
        <begin position="285"/>
        <end position="424"/>
    </location>
</feature>
<dbReference type="Gene3D" id="3.60.20.10">
    <property type="entry name" value="Glutamine Phosphoribosylpyrophosphate, subunit 1, domain 1"/>
    <property type="match status" value="1"/>
</dbReference>
<gene>
    <name evidence="8 11" type="primary">glmS</name>
    <name evidence="11" type="ORF">J5W02_11850</name>
</gene>
<evidence type="ECO:0000259" key="9">
    <source>
        <dbReference type="PROSITE" id="PS51278"/>
    </source>
</evidence>
<dbReference type="CDD" id="cd05008">
    <property type="entry name" value="SIS_GlmS_GlmD_1"/>
    <property type="match status" value="1"/>
</dbReference>
<evidence type="ECO:0000256" key="6">
    <source>
        <dbReference type="ARBA" id="ARBA00022737"/>
    </source>
</evidence>
<dbReference type="PROSITE" id="PS51464">
    <property type="entry name" value="SIS"/>
    <property type="match status" value="2"/>
</dbReference>
<protein>
    <recommendedName>
        <fullName evidence="3 8">Glutamine--fructose-6-phosphate aminotransferase [isomerizing]</fullName>
        <ecNumber evidence="2 8">2.6.1.16</ecNumber>
    </recommendedName>
    <alternativeName>
        <fullName evidence="8">D-fructose-6-phosphate amidotransferase</fullName>
    </alternativeName>
    <alternativeName>
        <fullName evidence="8">GFAT</fullName>
    </alternativeName>
    <alternativeName>
        <fullName evidence="8">Glucosamine-6-phosphate synthase</fullName>
    </alternativeName>
    <alternativeName>
        <fullName evidence="8">Hexosephosphate aminotransferase</fullName>
    </alternativeName>
    <alternativeName>
        <fullName evidence="8">L-glutamine--D-fructose-6-phosphate amidotransferase</fullName>
    </alternativeName>
</protein>
<evidence type="ECO:0000256" key="3">
    <source>
        <dbReference type="ARBA" id="ARBA00016090"/>
    </source>
</evidence>
<keyword evidence="7" id="KW-0315">Glutamine amidotransferase</keyword>
<proteinExistence type="inferred from homology"/>
<feature type="domain" description="SIS" evidence="10">
    <location>
        <begin position="457"/>
        <end position="598"/>
    </location>
</feature>
<feature type="active site" description="Nucleophile; for GATase activity" evidence="8">
    <location>
        <position position="2"/>
    </location>
</feature>
<name>A0ABS7DQD7_9FIRM</name>
<reference evidence="11 12" key="1">
    <citation type="submission" date="2021-03" db="EMBL/GenBank/DDBJ databases">
        <title>Caproiciproducens sp. nov. isolated from feces of cow.</title>
        <authorList>
            <person name="Choi J.-Y."/>
        </authorList>
    </citation>
    <scope>NUCLEOTIDE SEQUENCE [LARGE SCALE GENOMIC DNA]</scope>
    <source>
        <strain evidence="11 12">AGMB10547</strain>
    </source>
</reference>
<dbReference type="InterPro" id="IPR046348">
    <property type="entry name" value="SIS_dom_sf"/>
</dbReference>
<sequence length="608" mass="66915">MCGIVGYIGDDQAAPFLLSGLEKLEYRGYDSAGVAVYNGTSLQVVKAKGRLKILSDMINGGKDVLGTVGIGHTRWATHGKPSDINSHPQVSDSGKFAVVHNGIIENYLALKDLLIQKGINFVSETDTEVVAQLLEYYYKGDILDAVIKVINKVEGSYALGIICEDNPDQIIAVRKDSPLIVGLGKGENFIASDIPAILSKTRDIYRLNDNEIAILKKESVMIYNTDKEIIPKEPCHIDWDISAAEKGGYQHFMAKEIMEQPKAVRDTISPRIQDGKIVLDNITLTAEQIKGFSKIFILACGSAYHVGMVAKYILEKFARIPVEVDVASEFRYRHPIIDDKVLVLVISQSGETADTLAALREAKKLGARTLSIVNVVGSSIANDSDDVIYTWAGPEIAVATTKAYSTQLAVIYLLAIYFADLLGNLSKEDYAYYVSQLQELPDKIAEILSNKEHIQFLASQFFNVKDVFFIGRNLDYAMSLEGSLKLKEISYIHSDAYAAGELKHGTISLVEDGTLVVALATQNKLFDKMMSNVKEVKARGAVVLGLTTEKNTKIEQEADHTLYIPEMCEMMLPSLAVVPLQLFAYYVASMKGCDIDKPRNLAKSVTVE</sequence>
<organism evidence="11 12">
    <name type="scientific">Caproiciproducens faecalis</name>
    <dbReference type="NCBI Taxonomy" id="2820301"/>
    <lineage>
        <taxon>Bacteria</taxon>
        <taxon>Bacillati</taxon>
        <taxon>Bacillota</taxon>
        <taxon>Clostridia</taxon>
        <taxon>Eubacteriales</taxon>
        <taxon>Acutalibacteraceae</taxon>
        <taxon>Caproiciproducens</taxon>
    </lineage>
</organism>
<dbReference type="NCBIfam" id="NF001484">
    <property type="entry name" value="PRK00331.1"/>
    <property type="match status" value="1"/>
</dbReference>
<dbReference type="Pfam" id="PF13522">
    <property type="entry name" value="GATase_6"/>
    <property type="match status" value="1"/>
</dbReference>
<keyword evidence="4 8" id="KW-0032">Aminotransferase</keyword>
<dbReference type="InterPro" id="IPR029055">
    <property type="entry name" value="Ntn_hydrolases_N"/>
</dbReference>
<dbReference type="InterPro" id="IPR047084">
    <property type="entry name" value="GFAT_N"/>
</dbReference>
<comment type="function">
    <text evidence="8">Catalyzes the first step in hexosamine metabolism, converting fructose-6P into glucosamine-6P using glutamine as a nitrogen source.</text>
</comment>
<feature type="domain" description="Glutamine amidotransferase type-2" evidence="9">
    <location>
        <begin position="2"/>
        <end position="218"/>
    </location>
</feature>
<dbReference type="InterPro" id="IPR001347">
    <property type="entry name" value="SIS_dom"/>
</dbReference>
<feature type="active site" description="For Fru-6P isomerization activity" evidence="8">
    <location>
        <position position="603"/>
    </location>
</feature>
<comment type="caution">
    <text evidence="11">The sequence shown here is derived from an EMBL/GenBank/DDBJ whole genome shotgun (WGS) entry which is preliminary data.</text>
</comment>
<comment type="subcellular location">
    <subcellularLocation>
        <location evidence="8">Cytoplasm</location>
    </subcellularLocation>
</comment>
<dbReference type="HAMAP" id="MF_00164">
    <property type="entry name" value="GlmS"/>
    <property type="match status" value="1"/>
</dbReference>
<dbReference type="EMBL" id="JAGFNZ010000004">
    <property type="protein sequence ID" value="MBW7573504.1"/>
    <property type="molecule type" value="Genomic_DNA"/>
</dbReference>
<evidence type="ECO:0000256" key="1">
    <source>
        <dbReference type="ARBA" id="ARBA00001031"/>
    </source>
</evidence>
<dbReference type="Proteomes" id="UP000719942">
    <property type="component" value="Unassembled WGS sequence"/>
</dbReference>
<dbReference type="PROSITE" id="PS51278">
    <property type="entry name" value="GATASE_TYPE_2"/>
    <property type="match status" value="1"/>
</dbReference>
<keyword evidence="8" id="KW-0963">Cytoplasm</keyword>
<keyword evidence="6" id="KW-0677">Repeat</keyword>
<evidence type="ECO:0000313" key="12">
    <source>
        <dbReference type="Proteomes" id="UP000719942"/>
    </source>
</evidence>
<dbReference type="PANTHER" id="PTHR10937">
    <property type="entry name" value="GLUCOSAMINE--FRUCTOSE-6-PHOSPHATE AMINOTRANSFERASE, ISOMERIZING"/>
    <property type="match status" value="1"/>
</dbReference>
<keyword evidence="12" id="KW-1185">Reference proteome</keyword>
<dbReference type="InterPro" id="IPR017932">
    <property type="entry name" value="GATase_2_dom"/>
</dbReference>
<dbReference type="InterPro" id="IPR035490">
    <property type="entry name" value="GlmS/FrlB_SIS"/>
</dbReference>